<dbReference type="RefSeq" id="YP_008242025.1">
    <property type="nucleotide sequence ID" value="NC_021802.1"/>
</dbReference>
<reference evidence="1 2" key="1">
    <citation type="journal article" date="2013" name="Proc. Natl. Acad. Sci. U.S.A.">
        <title>Twelve previously unknown phage genera are ubiquitous in global oceans.</title>
        <authorList>
            <person name="Holmfeldt K."/>
            <person name="Solonenko N."/>
            <person name="Shah M."/>
            <person name="Corrier K."/>
            <person name="Riemann L."/>
            <person name="Verberkmoes N.C."/>
            <person name="Sullivan M.B."/>
        </authorList>
    </citation>
    <scope>NUCLEOTIDE SEQUENCE [LARGE SCALE GENOMIC DNA]</scope>
    <source>
        <strain evidence="1">Phi10:1</strain>
    </source>
</reference>
<dbReference type="EMBL" id="KC821618">
    <property type="protein sequence ID" value="AGO48447.1"/>
    <property type="molecule type" value="Genomic_DNA"/>
</dbReference>
<dbReference type="KEGG" id="vg:16797038"/>
<evidence type="ECO:0000313" key="2">
    <source>
        <dbReference type="Proteomes" id="UP000014711"/>
    </source>
</evidence>
<reference evidence="2" key="2">
    <citation type="submission" date="2013-03" db="EMBL/GenBank/DDBJ databases">
        <title>The Cellulophaga phages: a novel, diverse, and globally ubiquitous model system.</title>
        <authorList>
            <person name="Holmfeldt K."/>
            <person name="Solonenko N."/>
            <person name="Shah M."/>
            <person name="Corrier K."/>
            <person name="Riemann L."/>
            <person name="VerBerkmoes N.C."/>
            <person name="Sullivan M.B."/>
        </authorList>
    </citation>
    <scope>NUCLEOTIDE SEQUENCE [LARGE SCALE GENOMIC DNA]</scope>
</reference>
<protein>
    <submittedName>
        <fullName evidence="1">Uncharacterized protein</fullName>
    </submittedName>
</protein>
<dbReference type="GeneID" id="16797038"/>
<organism evidence="1 2">
    <name type="scientific">Cellulophaga phage phi10:1</name>
    <dbReference type="NCBI Taxonomy" id="1327981"/>
    <lineage>
        <taxon>Viruses</taxon>
        <taxon>Duplodnaviria</taxon>
        <taxon>Heunggongvirae</taxon>
        <taxon>Uroviricota</taxon>
        <taxon>Caudoviricetes</taxon>
        <taxon>Assiduviridae</taxon>
        <taxon>Cebadecemvirus</taxon>
        <taxon>Cebadecemvirus phi10una</taxon>
    </lineage>
</organism>
<proteinExistence type="predicted"/>
<dbReference type="Proteomes" id="UP000014711">
    <property type="component" value="Segment"/>
</dbReference>
<accession>S0A1T5</accession>
<evidence type="ECO:0000313" key="1">
    <source>
        <dbReference type="EMBL" id="AGO48447.1"/>
    </source>
</evidence>
<name>S0A1T5_9CAUD</name>
<keyword evidence="2" id="KW-1185">Reference proteome</keyword>
<gene>
    <name evidence="1" type="ORF">Phi10:1_gp107</name>
</gene>
<sequence>MDAQQKTKLNIDDVTEMALPCPFCGEKPAIDKNYMPSTVEITCINKNCKISPSVCENVQWVENKGDTETYRPMFDWHWQSILDKWNTRNLL</sequence>